<keyword evidence="3" id="KW-1185">Reference proteome</keyword>
<feature type="domain" description="GOLD" evidence="1">
    <location>
        <begin position="321"/>
        <end position="423"/>
    </location>
</feature>
<dbReference type="OrthoDB" id="1434354at2759"/>
<accession>B9S1W2</accession>
<dbReference type="InParanoid" id="B9S1W2"/>
<dbReference type="PANTHER" id="PTHR47532">
    <property type="entry name" value="RETINAL-BINDING PROTEIN"/>
    <property type="match status" value="1"/>
</dbReference>
<evidence type="ECO:0000259" key="1">
    <source>
        <dbReference type="PROSITE" id="PS50866"/>
    </source>
</evidence>
<dbReference type="STRING" id="3988.B9S1W2"/>
<dbReference type="Proteomes" id="UP000008311">
    <property type="component" value="Unassembled WGS sequence"/>
</dbReference>
<dbReference type="EMBL" id="EQ973846">
    <property type="protein sequence ID" value="EEF42305.1"/>
    <property type="molecule type" value="Genomic_DNA"/>
</dbReference>
<name>B9S1W2_RICCO</name>
<dbReference type="KEGG" id="rcu:8283039"/>
<dbReference type="Gene3D" id="2.60.120.680">
    <property type="entry name" value="GOLD domain"/>
    <property type="match status" value="1"/>
</dbReference>
<gene>
    <name evidence="2" type="ORF">RCOM_1323430</name>
</gene>
<dbReference type="InterPro" id="IPR036598">
    <property type="entry name" value="GOLD_dom_sf"/>
</dbReference>
<sequence>MASTEGLMPITRQFLASYYDKYPFQPLSDDVSRLTSEIRSIASDLLKDSPPSKDERLLVEEAERDPIHKIDENMWKNRELMEEILFLLDHSRWPSALRQPSTPEDSELATAIAKVRDFFRKTLKTLEIFQAKNSERVFNTVMTYMPQDFRGTLIRQQKERSEKNKQAEVDALVNSGATIRDRYALLWRQQMDRRKMLAQLGSATGVYKTLVKYLVGVPQVLLDFIRTINDDDGPMEEQRQRYGPPLYSLTAMVLSIRVLLSLSWAMFEDRKLKGHQVVVLEQAVDVYTREFERFIIFIGEVFANAPFFISAEVAGALAGRTNDEFKEISVPAGKTHEVSLVVDSVNSYIAWDFSLIQGKMNVDIGFSVEYMDPSGKRSLILPYRRYESDQGNFSTVTAGNYKLIWDNSYSAFFKKVLRYKVDCIPPVVEPLQSTDQVEG</sequence>
<dbReference type="InterPro" id="IPR009038">
    <property type="entry name" value="GOLD_dom"/>
</dbReference>
<dbReference type="PANTHER" id="PTHR47532:SF1">
    <property type="entry name" value="RETINAL-BINDING PROTEIN"/>
    <property type="match status" value="1"/>
</dbReference>
<dbReference type="SUPFAM" id="SSF101576">
    <property type="entry name" value="Supernatant protein factor (SPF), C-terminal domain"/>
    <property type="match status" value="1"/>
</dbReference>
<reference evidence="3" key="1">
    <citation type="journal article" date="2010" name="Nat. Biotechnol.">
        <title>Draft genome sequence of the oilseed species Ricinus communis.</title>
        <authorList>
            <person name="Chan A.P."/>
            <person name="Crabtree J."/>
            <person name="Zhao Q."/>
            <person name="Lorenzi H."/>
            <person name="Orvis J."/>
            <person name="Puiu D."/>
            <person name="Melake-Berhan A."/>
            <person name="Jones K.M."/>
            <person name="Redman J."/>
            <person name="Chen G."/>
            <person name="Cahoon E.B."/>
            <person name="Gedil M."/>
            <person name="Stanke M."/>
            <person name="Haas B.J."/>
            <person name="Wortman J.R."/>
            <person name="Fraser-Liggett C.M."/>
            <person name="Ravel J."/>
            <person name="Rabinowicz P.D."/>
        </authorList>
    </citation>
    <scope>NUCLEOTIDE SEQUENCE [LARGE SCALE GENOMIC DNA]</scope>
    <source>
        <strain evidence="3">cv. Hale</strain>
    </source>
</reference>
<protein>
    <recommendedName>
        <fullName evidence="1">GOLD domain-containing protein</fullName>
    </recommendedName>
</protein>
<dbReference type="OMA" id="NDDHGPM"/>
<organism evidence="2 3">
    <name type="scientific">Ricinus communis</name>
    <name type="common">Castor bean</name>
    <dbReference type="NCBI Taxonomy" id="3988"/>
    <lineage>
        <taxon>Eukaryota</taxon>
        <taxon>Viridiplantae</taxon>
        <taxon>Streptophyta</taxon>
        <taxon>Embryophyta</taxon>
        <taxon>Tracheophyta</taxon>
        <taxon>Spermatophyta</taxon>
        <taxon>Magnoliopsida</taxon>
        <taxon>eudicotyledons</taxon>
        <taxon>Gunneridae</taxon>
        <taxon>Pentapetalae</taxon>
        <taxon>rosids</taxon>
        <taxon>fabids</taxon>
        <taxon>Malpighiales</taxon>
        <taxon>Euphorbiaceae</taxon>
        <taxon>Acalyphoideae</taxon>
        <taxon>Acalypheae</taxon>
        <taxon>Ricinus</taxon>
    </lineage>
</organism>
<dbReference type="eggNOG" id="ENOG502QSP4">
    <property type="taxonomic scope" value="Eukaryota"/>
</dbReference>
<dbReference type="FunCoup" id="B9S1W2">
    <property type="interactions" value="3034"/>
</dbReference>
<dbReference type="AlphaFoldDB" id="B9S1W2"/>
<evidence type="ECO:0000313" key="3">
    <source>
        <dbReference type="Proteomes" id="UP000008311"/>
    </source>
</evidence>
<dbReference type="PROSITE" id="PS50866">
    <property type="entry name" value="GOLD"/>
    <property type="match status" value="1"/>
</dbReference>
<evidence type="ECO:0000313" key="2">
    <source>
        <dbReference type="EMBL" id="EEF42305.1"/>
    </source>
</evidence>
<proteinExistence type="predicted"/>